<keyword evidence="2" id="KW-1185">Reference proteome</keyword>
<dbReference type="AlphaFoldDB" id="A0A6A5V111"/>
<protein>
    <submittedName>
        <fullName evidence="1">Uncharacterized protein</fullName>
    </submittedName>
</protein>
<sequence length="192" mass="21245">MTNWLLRTFSAHPTQKDHYLRTIGKHDAFTTSADQLSTASKPHATWLSIATALNASFSINDTQIIDYTGSTSASTTGFEHRPEETVRHRFHPPKRLPPQMLEVVDIRAWTWEQRGALLVTSPIKLCVNSAPIPDLPTVPKHLLAASSPVANRKLLTQPSMHTLSINTHSTRMLSSTAIRHSVAVSPRSGKRA</sequence>
<name>A0A6A5V111_9PLEO</name>
<gene>
    <name evidence="1" type="ORF">BU23DRAFT_570396</name>
</gene>
<accession>A0A6A5V111</accession>
<reference evidence="1" key="1">
    <citation type="journal article" date="2020" name="Stud. Mycol.">
        <title>101 Dothideomycetes genomes: a test case for predicting lifestyles and emergence of pathogens.</title>
        <authorList>
            <person name="Haridas S."/>
            <person name="Albert R."/>
            <person name="Binder M."/>
            <person name="Bloem J."/>
            <person name="Labutti K."/>
            <person name="Salamov A."/>
            <person name="Andreopoulos B."/>
            <person name="Baker S."/>
            <person name="Barry K."/>
            <person name="Bills G."/>
            <person name="Bluhm B."/>
            <person name="Cannon C."/>
            <person name="Castanera R."/>
            <person name="Culley D."/>
            <person name="Daum C."/>
            <person name="Ezra D."/>
            <person name="Gonzalez J."/>
            <person name="Henrissat B."/>
            <person name="Kuo A."/>
            <person name="Liang C."/>
            <person name="Lipzen A."/>
            <person name="Lutzoni F."/>
            <person name="Magnuson J."/>
            <person name="Mondo S."/>
            <person name="Nolan M."/>
            <person name="Ohm R."/>
            <person name="Pangilinan J."/>
            <person name="Park H.-J."/>
            <person name="Ramirez L."/>
            <person name="Alfaro M."/>
            <person name="Sun H."/>
            <person name="Tritt A."/>
            <person name="Yoshinaga Y."/>
            <person name="Zwiers L.-H."/>
            <person name="Turgeon B."/>
            <person name="Goodwin S."/>
            <person name="Spatafora J."/>
            <person name="Crous P."/>
            <person name="Grigoriev I."/>
        </authorList>
    </citation>
    <scope>NUCLEOTIDE SEQUENCE</scope>
    <source>
        <strain evidence="1">CBS 107.79</strain>
    </source>
</reference>
<organism evidence="1 2">
    <name type="scientific">Bimuria novae-zelandiae CBS 107.79</name>
    <dbReference type="NCBI Taxonomy" id="1447943"/>
    <lineage>
        <taxon>Eukaryota</taxon>
        <taxon>Fungi</taxon>
        <taxon>Dikarya</taxon>
        <taxon>Ascomycota</taxon>
        <taxon>Pezizomycotina</taxon>
        <taxon>Dothideomycetes</taxon>
        <taxon>Pleosporomycetidae</taxon>
        <taxon>Pleosporales</taxon>
        <taxon>Massarineae</taxon>
        <taxon>Didymosphaeriaceae</taxon>
        <taxon>Bimuria</taxon>
    </lineage>
</organism>
<dbReference type="Proteomes" id="UP000800036">
    <property type="component" value="Unassembled WGS sequence"/>
</dbReference>
<evidence type="ECO:0000313" key="2">
    <source>
        <dbReference type="Proteomes" id="UP000800036"/>
    </source>
</evidence>
<evidence type="ECO:0000313" key="1">
    <source>
        <dbReference type="EMBL" id="KAF1970931.1"/>
    </source>
</evidence>
<dbReference type="EMBL" id="ML976697">
    <property type="protein sequence ID" value="KAF1970931.1"/>
    <property type="molecule type" value="Genomic_DNA"/>
</dbReference>
<proteinExistence type="predicted"/>